<dbReference type="Proteomes" id="UP000007305">
    <property type="component" value="Chromosome 3"/>
</dbReference>
<accession>B6UGS5</accession>
<gene>
    <name evidence="6" type="primary">LOC100279027</name>
    <name evidence="5" type="ORF">ZEAMMB73_Zm00001d043730</name>
</gene>
<dbReference type="PROSITE" id="PS00315">
    <property type="entry name" value="DEHYDRIN_1"/>
    <property type="match status" value="1"/>
</dbReference>
<feature type="region of interest" description="Disordered" evidence="3">
    <location>
        <begin position="144"/>
        <end position="236"/>
    </location>
</feature>
<evidence type="ECO:0000313" key="5">
    <source>
        <dbReference type="EMBL" id="ONM38913.1"/>
    </source>
</evidence>
<organism evidence="4">
    <name type="scientific">Zea mays</name>
    <name type="common">Maize</name>
    <dbReference type="NCBI Taxonomy" id="4577"/>
    <lineage>
        <taxon>Eukaryota</taxon>
        <taxon>Viridiplantae</taxon>
        <taxon>Streptophyta</taxon>
        <taxon>Embryophyta</taxon>
        <taxon>Tracheophyta</taxon>
        <taxon>Spermatophyta</taxon>
        <taxon>Magnoliopsida</taxon>
        <taxon>Liliopsida</taxon>
        <taxon>Poales</taxon>
        <taxon>Poaceae</taxon>
        <taxon>PACMAD clade</taxon>
        <taxon>Panicoideae</taxon>
        <taxon>Andropogonodae</taxon>
        <taxon>Andropogoneae</taxon>
        <taxon>Tripsacinae</taxon>
        <taxon>Zea</taxon>
    </lineage>
</organism>
<keyword evidence="8" id="KW-1267">Proteomics identification</keyword>
<feature type="compositionally biased region" description="Basic and acidic residues" evidence="3">
    <location>
        <begin position="214"/>
        <end position="230"/>
    </location>
</feature>
<dbReference type="STRING" id="4577.B6UGS5"/>
<dbReference type="InterPro" id="IPR030513">
    <property type="entry name" value="Dehydrin_CS"/>
</dbReference>
<comment type="similarity">
    <text evidence="1 2">Belongs to the plant dehydrin family.</text>
</comment>
<evidence type="ECO:0007829" key="8">
    <source>
        <dbReference type="PeptideAtlas" id="B6UGS5"/>
    </source>
</evidence>
<dbReference type="GO" id="GO:0009414">
    <property type="term" value="P:response to water deprivation"/>
    <property type="evidence" value="ECO:0000318"/>
    <property type="project" value="GO_Central"/>
</dbReference>
<dbReference type="FunCoup" id="B6UGS5">
    <property type="interactions" value="287"/>
</dbReference>
<dbReference type="EMBL" id="EU976440">
    <property type="protein sequence ID" value="ACG48558.1"/>
    <property type="molecule type" value="mRNA"/>
</dbReference>
<evidence type="ECO:0000256" key="1">
    <source>
        <dbReference type="ARBA" id="ARBA00008403"/>
    </source>
</evidence>
<dbReference type="EnsemblPlants" id="Zm00001eb155620_T001">
    <property type="protein sequence ID" value="Zm00001eb155620_P001"/>
    <property type="gene ID" value="Zm00001eb155620"/>
</dbReference>
<dbReference type="RefSeq" id="NP_001145565.1">
    <property type="nucleotide sequence ID" value="NM_001152093.1"/>
</dbReference>
<protein>
    <submittedName>
        <fullName evidence="5">Dehydrin Xero 1</fullName>
    </submittedName>
</protein>
<dbReference type="EMBL" id="CM007649">
    <property type="protein sequence ID" value="ONM38913.1"/>
    <property type="molecule type" value="Genomic_DNA"/>
</dbReference>
<sequence length="236" mass="24810">MAEYQGEYGHPYPRVDQYGNPVPPVDQYGNPLPREPASGFGAIAPPYSAGDSAAGHVAAPVEYGADAKYPHDGTGSGGGGGVTAPTGVVAYSSGGVAPAETALASYEEGMVHLQPTGEEHTFGMASQLQPTHGEEHTFGMASQLQPTGEEHTTLGEKLRRSGSSSSSSEDDEQGGRRKKSIKEKIKEKLPGTHKHEEQKAGHVTTTTTGTHAAGTHEKKGFMEKIKEKLPGHHHAH</sequence>
<evidence type="ECO:0000256" key="2">
    <source>
        <dbReference type="RuleBase" id="RU003995"/>
    </source>
</evidence>
<reference evidence="6" key="3">
    <citation type="submission" date="2019-07" db="EMBL/GenBank/DDBJ databases">
        <authorList>
            <person name="Seetharam A."/>
            <person name="Woodhouse M."/>
            <person name="Cannon E."/>
        </authorList>
    </citation>
    <scope>NUCLEOTIDE SEQUENCE [LARGE SCALE GENOMIC DNA]</scope>
    <source>
        <strain evidence="6">cv. B73</strain>
    </source>
</reference>
<evidence type="ECO:0000313" key="6">
    <source>
        <dbReference type="EnsemblPlants" id="Zm00001eb155620_P001"/>
    </source>
</evidence>
<dbReference type="OrthoDB" id="685434at2759"/>
<proteinExistence type="evidence at protein level"/>
<name>B6UGS5_MAIZE</name>
<dbReference type="AlphaFoldDB" id="B6UGS5"/>
<dbReference type="GO" id="GO:0009737">
    <property type="term" value="P:response to abscisic acid"/>
    <property type="evidence" value="ECO:0000318"/>
    <property type="project" value="GO_Central"/>
</dbReference>
<dbReference type="GO" id="GO:0009631">
    <property type="term" value="P:cold acclimation"/>
    <property type="evidence" value="ECO:0000318"/>
    <property type="project" value="GO_Central"/>
</dbReference>
<evidence type="ECO:0000313" key="4">
    <source>
        <dbReference type="EMBL" id="ACG48558.1"/>
    </source>
</evidence>
<dbReference type="OMA" id="AGHTHTE"/>
<feature type="compositionally biased region" description="Basic and acidic residues" evidence="3">
    <location>
        <begin position="182"/>
        <end position="200"/>
    </location>
</feature>
<feature type="compositionally biased region" description="Low complexity" evidence="3">
    <location>
        <begin position="201"/>
        <end position="213"/>
    </location>
</feature>
<dbReference type="PROSITE" id="PS00823">
    <property type="entry name" value="DEHYDRIN_2"/>
    <property type="match status" value="1"/>
</dbReference>
<dbReference type="PANTHER" id="PTHR33346">
    <property type="entry name" value="DEHYDRIN XERO 2-RELATED"/>
    <property type="match status" value="1"/>
</dbReference>
<feature type="compositionally biased region" description="Basic and acidic residues" evidence="3">
    <location>
        <begin position="148"/>
        <end position="159"/>
    </location>
</feature>
<dbReference type="ExpressionAtlas" id="B6UGS5">
    <property type="expression patterns" value="baseline and differential"/>
</dbReference>
<evidence type="ECO:0000256" key="3">
    <source>
        <dbReference type="SAM" id="MobiDB-lite"/>
    </source>
</evidence>
<dbReference type="InterPro" id="IPR000167">
    <property type="entry name" value="Dehydrin"/>
</dbReference>
<dbReference type="Pfam" id="PF00257">
    <property type="entry name" value="Dehydrin"/>
    <property type="match status" value="1"/>
</dbReference>
<dbReference type="PANTHER" id="PTHR33346:SF42">
    <property type="entry name" value="DEHYDRIN XERO 1"/>
    <property type="match status" value="1"/>
</dbReference>
<feature type="region of interest" description="Disordered" evidence="3">
    <location>
        <begin position="1"/>
        <end position="38"/>
    </location>
</feature>
<reference evidence="6" key="4">
    <citation type="submission" date="2021-05" db="UniProtKB">
        <authorList>
            <consortium name="EnsemblPlants"/>
        </authorList>
    </citation>
    <scope>IDENTIFICATION</scope>
    <source>
        <strain evidence="6">cv. B73</strain>
    </source>
</reference>
<dbReference type="GeneID" id="100279027"/>
<keyword evidence="7" id="KW-1185">Reference proteome</keyword>
<dbReference type="Gramene" id="Zm00001eb155620_T001">
    <property type="protein sequence ID" value="Zm00001eb155620_P001"/>
    <property type="gene ID" value="Zm00001eb155620"/>
</dbReference>
<reference evidence="5 7" key="2">
    <citation type="submission" date="2015-12" db="EMBL/GenBank/DDBJ databases">
        <title>Update maize B73 reference genome by single molecule sequencing technologies.</title>
        <authorList>
            <consortium name="Maize Genome Sequencing Project"/>
            <person name="Ware D."/>
        </authorList>
    </citation>
    <scope>NUCLEOTIDE SEQUENCE [LARGE SCALE GENOMIC DNA]</scope>
    <source>
        <strain evidence="7">cv. B73</strain>
        <tissue evidence="5">Seedling</tissue>
    </source>
</reference>
<dbReference type="KEGG" id="zma:100279027"/>
<reference evidence="4" key="1">
    <citation type="journal article" date="2009" name="Plant Mol. Biol.">
        <title>Insights into corn genes derived from large-scale cDNA sequencing.</title>
        <authorList>
            <person name="Alexandrov N.N."/>
            <person name="Brover V.V."/>
            <person name="Freidin S."/>
            <person name="Troukhan M.E."/>
            <person name="Tatarinova T.V."/>
            <person name="Zhang H."/>
            <person name="Swaller T.J."/>
            <person name="Lu Y.P."/>
            <person name="Bouck J."/>
            <person name="Flavell R.B."/>
            <person name="Feldmann K.A."/>
        </authorList>
    </citation>
    <scope>NUCLEOTIDE SEQUENCE</scope>
</reference>
<evidence type="ECO:0000313" key="7">
    <source>
        <dbReference type="Proteomes" id="UP000007305"/>
    </source>
</evidence>